<gene>
    <name evidence="4" type="ORF">Nepgr_011338</name>
</gene>
<dbReference type="InterPro" id="IPR018247">
    <property type="entry name" value="EF_Hand_1_Ca_BS"/>
</dbReference>
<dbReference type="GO" id="GO:0016460">
    <property type="term" value="C:myosin II complex"/>
    <property type="evidence" value="ECO:0007669"/>
    <property type="project" value="TreeGrafter"/>
</dbReference>
<dbReference type="PROSITE" id="PS50222">
    <property type="entry name" value="EF_HAND_2"/>
    <property type="match status" value="1"/>
</dbReference>
<dbReference type="SMART" id="SM00054">
    <property type="entry name" value="EFh"/>
    <property type="match status" value="1"/>
</dbReference>
<dbReference type="FunFam" id="1.10.238.10:FF:000143">
    <property type="entry name" value="probable calcium-binding protein CML13"/>
    <property type="match status" value="1"/>
</dbReference>
<dbReference type="Gene3D" id="1.10.238.10">
    <property type="entry name" value="EF-hand"/>
    <property type="match status" value="1"/>
</dbReference>
<dbReference type="InterPro" id="IPR011992">
    <property type="entry name" value="EF-hand-dom_pair"/>
</dbReference>
<dbReference type="InterPro" id="IPR050230">
    <property type="entry name" value="CALM/Myosin/TropC-like"/>
</dbReference>
<keyword evidence="5" id="KW-1185">Reference proteome</keyword>
<dbReference type="SUPFAM" id="SSF47473">
    <property type="entry name" value="EF-hand"/>
    <property type="match status" value="1"/>
</dbReference>
<sequence>MERDQCEKQMAAMKEAFMLFDTDGDGRIAPSDMGVIMRTLGANPTQAQLRNMEVQEDLRSPLGLARFLDLMFKYMKPEDSAEAELRDAFRVIDKEST</sequence>
<dbReference type="PANTHER" id="PTHR23048">
    <property type="entry name" value="MYOSIN LIGHT CHAIN 1, 3"/>
    <property type="match status" value="1"/>
</dbReference>
<feature type="domain" description="EF-hand" evidence="3">
    <location>
        <begin position="8"/>
        <end position="43"/>
    </location>
</feature>
<dbReference type="EMBL" id="BSYO01000009">
    <property type="protein sequence ID" value="GMH09497.1"/>
    <property type="molecule type" value="Genomic_DNA"/>
</dbReference>
<keyword evidence="1" id="KW-0677">Repeat</keyword>
<dbReference type="Proteomes" id="UP001279734">
    <property type="component" value="Unassembled WGS sequence"/>
</dbReference>
<evidence type="ECO:0000259" key="3">
    <source>
        <dbReference type="PROSITE" id="PS50222"/>
    </source>
</evidence>
<dbReference type="PROSITE" id="PS00018">
    <property type="entry name" value="EF_HAND_1"/>
    <property type="match status" value="1"/>
</dbReference>
<comment type="caution">
    <text evidence="4">The sequence shown here is derived from an EMBL/GenBank/DDBJ whole genome shotgun (WGS) entry which is preliminary data.</text>
</comment>
<evidence type="ECO:0000313" key="5">
    <source>
        <dbReference type="Proteomes" id="UP001279734"/>
    </source>
</evidence>
<reference evidence="4" key="1">
    <citation type="submission" date="2023-05" db="EMBL/GenBank/DDBJ databases">
        <title>Nepenthes gracilis genome sequencing.</title>
        <authorList>
            <person name="Fukushima K."/>
        </authorList>
    </citation>
    <scope>NUCLEOTIDE SEQUENCE</scope>
    <source>
        <strain evidence="4">SING2019-196</strain>
    </source>
</reference>
<dbReference type="InterPro" id="IPR002048">
    <property type="entry name" value="EF_hand_dom"/>
</dbReference>
<keyword evidence="2" id="KW-0106">Calcium</keyword>
<evidence type="ECO:0000256" key="2">
    <source>
        <dbReference type="ARBA" id="ARBA00022837"/>
    </source>
</evidence>
<proteinExistence type="predicted"/>
<evidence type="ECO:0000313" key="4">
    <source>
        <dbReference type="EMBL" id="GMH09497.1"/>
    </source>
</evidence>
<dbReference type="GO" id="GO:0005509">
    <property type="term" value="F:calcium ion binding"/>
    <property type="evidence" value="ECO:0007669"/>
    <property type="project" value="InterPro"/>
</dbReference>
<dbReference type="AlphaFoldDB" id="A0AAD3SF49"/>
<accession>A0AAD3SF49</accession>
<evidence type="ECO:0000256" key="1">
    <source>
        <dbReference type="ARBA" id="ARBA00022737"/>
    </source>
</evidence>
<dbReference type="PANTHER" id="PTHR23048:SF0">
    <property type="entry name" value="CALMODULIN LIKE 3"/>
    <property type="match status" value="1"/>
</dbReference>
<protein>
    <recommendedName>
        <fullName evidence="3">EF-hand domain-containing protein</fullName>
    </recommendedName>
</protein>
<dbReference type="Pfam" id="PF13405">
    <property type="entry name" value="EF-hand_6"/>
    <property type="match status" value="1"/>
</dbReference>
<organism evidence="4 5">
    <name type="scientific">Nepenthes gracilis</name>
    <name type="common">Slender pitcher plant</name>
    <dbReference type="NCBI Taxonomy" id="150966"/>
    <lineage>
        <taxon>Eukaryota</taxon>
        <taxon>Viridiplantae</taxon>
        <taxon>Streptophyta</taxon>
        <taxon>Embryophyta</taxon>
        <taxon>Tracheophyta</taxon>
        <taxon>Spermatophyta</taxon>
        <taxon>Magnoliopsida</taxon>
        <taxon>eudicotyledons</taxon>
        <taxon>Gunneridae</taxon>
        <taxon>Pentapetalae</taxon>
        <taxon>Caryophyllales</taxon>
        <taxon>Nepenthaceae</taxon>
        <taxon>Nepenthes</taxon>
    </lineage>
</organism>
<name>A0AAD3SF49_NEPGR</name>